<dbReference type="EMBL" id="CP034298">
    <property type="protein sequence ID" value="QHH10577.1"/>
    <property type="molecule type" value="Genomic_DNA"/>
</dbReference>
<dbReference type="AlphaFoldDB" id="A0A7Z2MUB7"/>
<reference evidence="2" key="1">
    <citation type="journal article" date="2018" name="Genome Biol.">
        <title>SKESA: strategic k-mer extension for scrupulous assemblies.</title>
        <authorList>
            <person name="Souvorov A."/>
            <person name="Agarwala R."/>
            <person name="Lipman D.J."/>
        </authorList>
    </citation>
    <scope>NUCLEOTIDE SEQUENCE</scope>
    <source>
        <strain evidence="2">1930</strain>
    </source>
</reference>
<name>A0A7Z2MUB7_VIBPH</name>
<proteinExistence type="predicted"/>
<evidence type="ECO:0000256" key="1">
    <source>
        <dbReference type="SAM" id="Phobius"/>
    </source>
</evidence>
<reference evidence="2" key="3">
    <citation type="submission" date="2019-12" db="EMBL/GenBank/DDBJ databases">
        <authorList>
            <consortium name="NCBI Pathogen Detection Project"/>
        </authorList>
    </citation>
    <scope>NUCLEOTIDE SEQUENCE</scope>
    <source>
        <strain evidence="2">1930</strain>
    </source>
</reference>
<sequence length="45" mass="5457">MLTFCFFVMSFNIWAGRIIAVWRLFVAFHRNPCHISPDQHTQYRV</sequence>
<keyword evidence="1" id="KW-1133">Transmembrane helix</keyword>
<evidence type="ECO:0000313" key="3">
    <source>
        <dbReference type="EMBL" id="QHH10577.1"/>
    </source>
</evidence>
<gene>
    <name evidence="3" type="ORF">EHC69_15090</name>
    <name evidence="2" type="ORF">I7278_22395</name>
</gene>
<protein>
    <submittedName>
        <fullName evidence="2">Uncharacterized protein</fullName>
    </submittedName>
</protein>
<dbReference type="EMBL" id="DACQKT010000015">
    <property type="protein sequence ID" value="HAS6679541.1"/>
    <property type="molecule type" value="Genomic_DNA"/>
</dbReference>
<feature type="transmembrane region" description="Helical" evidence="1">
    <location>
        <begin position="6"/>
        <end position="26"/>
    </location>
</feature>
<organism evidence="2">
    <name type="scientific">Vibrio parahaemolyticus</name>
    <dbReference type="NCBI Taxonomy" id="670"/>
    <lineage>
        <taxon>Bacteria</taxon>
        <taxon>Pseudomonadati</taxon>
        <taxon>Pseudomonadota</taxon>
        <taxon>Gammaproteobacteria</taxon>
        <taxon>Vibrionales</taxon>
        <taxon>Vibrionaceae</taxon>
        <taxon>Vibrio</taxon>
    </lineage>
</organism>
<evidence type="ECO:0000313" key="4">
    <source>
        <dbReference type="Proteomes" id="UP000464718"/>
    </source>
</evidence>
<dbReference type="Proteomes" id="UP000856022">
    <property type="component" value="Unassembled WGS sequence"/>
</dbReference>
<reference evidence="3 4" key="2">
    <citation type="submission" date="2018-12" db="EMBL/GenBank/DDBJ databases">
        <title>Genomic insights into the evolutionary origins and pathogenicity of five Vibrio parahaemolyticus strains isolated from the shrimp with acute hepatopancreatic necrosis disease (AHPND).</title>
        <authorList>
            <person name="Yang Q."/>
            <person name="Dong X."/>
            <person name="Xie G."/>
            <person name="Fu S."/>
            <person name="Zou P."/>
            <person name="Sun J."/>
            <person name="Wang Y."/>
            <person name="Huang J."/>
        </authorList>
    </citation>
    <scope>NUCLEOTIDE SEQUENCE [LARGE SCALE GENOMIC DNA]</scope>
    <source>
        <strain evidence="3 4">20160303005-1</strain>
    </source>
</reference>
<dbReference type="Proteomes" id="UP000464718">
    <property type="component" value="Chromosome i"/>
</dbReference>
<keyword evidence="1" id="KW-0472">Membrane</keyword>
<keyword evidence="1" id="KW-0812">Transmembrane</keyword>
<accession>A0A7Z2MUB7</accession>
<evidence type="ECO:0000313" key="2">
    <source>
        <dbReference type="EMBL" id="HAS6679541.1"/>
    </source>
</evidence>